<dbReference type="EMBL" id="GBXM01107929">
    <property type="protein sequence ID" value="JAH00648.1"/>
    <property type="molecule type" value="Transcribed_RNA"/>
</dbReference>
<sequence length="30" mass="3408">MTRAERGTFQNSGRQQTGVFPLFVPRRGRG</sequence>
<feature type="region of interest" description="Disordered" evidence="1">
    <location>
        <begin position="1"/>
        <end position="30"/>
    </location>
</feature>
<accession>A0A0E9P9W0</accession>
<reference evidence="2" key="2">
    <citation type="journal article" date="2015" name="Fish Shellfish Immunol.">
        <title>Early steps in the European eel (Anguilla anguilla)-Vibrio vulnificus interaction in the gills: Role of the RtxA13 toxin.</title>
        <authorList>
            <person name="Callol A."/>
            <person name="Pajuelo D."/>
            <person name="Ebbesson L."/>
            <person name="Teles M."/>
            <person name="MacKenzie S."/>
            <person name="Amaro C."/>
        </authorList>
    </citation>
    <scope>NUCLEOTIDE SEQUENCE</scope>
</reference>
<name>A0A0E9P9W0_ANGAN</name>
<evidence type="ECO:0000313" key="2">
    <source>
        <dbReference type="EMBL" id="JAH00648.1"/>
    </source>
</evidence>
<evidence type="ECO:0000256" key="1">
    <source>
        <dbReference type="SAM" id="MobiDB-lite"/>
    </source>
</evidence>
<organism evidence="2">
    <name type="scientific">Anguilla anguilla</name>
    <name type="common">European freshwater eel</name>
    <name type="synonym">Muraena anguilla</name>
    <dbReference type="NCBI Taxonomy" id="7936"/>
    <lineage>
        <taxon>Eukaryota</taxon>
        <taxon>Metazoa</taxon>
        <taxon>Chordata</taxon>
        <taxon>Craniata</taxon>
        <taxon>Vertebrata</taxon>
        <taxon>Euteleostomi</taxon>
        <taxon>Actinopterygii</taxon>
        <taxon>Neopterygii</taxon>
        <taxon>Teleostei</taxon>
        <taxon>Anguilliformes</taxon>
        <taxon>Anguillidae</taxon>
        <taxon>Anguilla</taxon>
    </lineage>
</organism>
<reference evidence="2" key="1">
    <citation type="submission" date="2014-11" db="EMBL/GenBank/DDBJ databases">
        <authorList>
            <person name="Amaro Gonzalez C."/>
        </authorList>
    </citation>
    <scope>NUCLEOTIDE SEQUENCE</scope>
</reference>
<proteinExistence type="predicted"/>
<dbReference type="AlphaFoldDB" id="A0A0E9P9W0"/>
<protein>
    <submittedName>
        <fullName evidence="2">Uncharacterized protein</fullName>
    </submittedName>
</protein>
<feature type="compositionally biased region" description="Polar residues" evidence="1">
    <location>
        <begin position="8"/>
        <end position="18"/>
    </location>
</feature>